<dbReference type="Proteomes" id="UP000007819">
    <property type="component" value="Chromosome X"/>
</dbReference>
<proteinExistence type="predicted"/>
<protein>
    <submittedName>
        <fullName evidence="1">Uncharacterized protein</fullName>
    </submittedName>
</protein>
<dbReference type="GeneID" id="100573027"/>
<accession>A0A8R1WC64</accession>
<dbReference type="RefSeq" id="XP_003247721.1">
    <property type="nucleotide sequence ID" value="XM_003247673.3"/>
</dbReference>
<dbReference type="EnsemblMetazoa" id="XM_003247673.4">
    <property type="protein sequence ID" value="XP_003247721.1"/>
    <property type="gene ID" value="LOC100573027"/>
</dbReference>
<dbReference type="OrthoDB" id="6588336at2759"/>
<keyword evidence="2" id="KW-1185">Reference proteome</keyword>
<dbReference type="AlphaFoldDB" id="A0A8R1WC64"/>
<organism evidence="1 2">
    <name type="scientific">Acyrthosiphon pisum</name>
    <name type="common">Pea aphid</name>
    <dbReference type="NCBI Taxonomy" id="7029"/>
    <lineage>
        <taxon>Eukaryota</taxon>
        <taxon>Metazoa</taxon>
        <taxon>Ecdysozoa</taxon>
        <taxon>Arthropoda</taxon>
        <taxon>Hexapoda</taxon>
        <taxon>Insecta</taxon>
        <taxon>Pterygota</taxon>
        <taxon>Neoptera</taxon>
        <taxon>Paraneoptera</taxon>
        <taxon>Hemiptera</taxon>
        <taxon>Sternorrhyncha</taxon>
        <taxon>Aphidomorpha</taxon>
        <taxon>Aphidoidea</taxon>
        <taxon>Aphididae</taxon>
        <taxon>Macrosiphini</taxon>
        <taxon>Acyrthosiphon</taxon>
    </lineage>
</organism>
<reference evidence="2" key="1">
    <citation type="submission" date="2010-06" db="EMBL/GenBank/DDBJ databases">
        <authorList>
            <person name="Jiang H."/>
            <person name="Abraham K."/>
            <person name="Ali S."/>
            <person name="Alsbrooks S.L."/>
            <person name="Anim B.N."/>
            <person name="Anosike U.S."/>
            <person name="Attaway T."/>
            <person name="Bandaranaike D.P."/>
            <person name="Battles P.K."/>
            <person name="Bell S.N."/>
            <person name="Bell A.V."/>
            <person name="Beltran B."/>
            <person name="Bickham C."/>
            <person name="Bustamante Y."/>
            <person name="Caleb T."/>
            <person name="Canada A."/>
            <person name="Cardenas V."/>
            <person name="Carter K."/>
            <person name="Chacko J."/>
            <person name="Chandrabose M.N."/>
            <person name="Chavez D."/>
            <person name="Chavez A."/>
            <person name="Chen L."/>
            <person name="Chu H.-S."/>
            <person name="Claassen K.J."/>
            <person name="Cockrell R."/>
            <person name="Collins M."/>
            <person name="Cooper J.A."/>
            <person name="Cree A."/>
            <person name="Curry S.M."/>
            <person name="Da Y."/>
            <person name="Dao M.D."/>
            <person name="Das B."/>
            <person name="Davila M.-L."/>
            <person name="Davy-Carroll L."/>
            <person name="Denson S."/>
            <person name="Dinh H."/>
            <person name="Ebong V.E."/>
            <person name="Edwards J.R."/>
            <person name="Egan A."/>
            <person name="El-Daye J."/>
            <person name="Escobedo L."/>
            <person name="Fernandez S."/>
            <person name="Fernando P.R."/>
            <person name="Flagg N."/>
            <person name="Forbes L.D."/>
            <person name="Fowler R.G."/>
            <person name="Fu Q."/>
            <person name="Gabisi R.A."/>
            <person name="Ganer J."/>
            <person name="Garbino Pronczuk A."/>
            <person name="Garcia R.M."/>
            <person name="Garner T."/>
            <person name="Garrett T.E."/>
            <person name="Gonzalez D.A."/>
            <person name="Hamid H."/>
            <person name="Hawkins E.S."/>
            <person name="Hirani K."/>
            <person name="Hogues M.E."/>
            <person name="Hollins B."/>
            <person name="Hsiao C.-H."/>
            <person name="Jabil R."/>
            <person name="James M.L."/>
            <person name="Jhangiani S.N."/>
            <person name="Johnson B."/>
            <person name="Johnson Q."/>
            <person name="Joshi V."/>
            <person name="Kalu J.B."/>
            <person name="Kam C."/>
            <person name="Kashfia A."/>
            <person name="Keebler J."/>
            <person name="Kisamo H."/>
            <person name="Kovar C.L."/>
            <person name="Lago L.A."/>
            <person name="Lai C.-Y."/>
            <person name="Laidlaw J."/>
            <person name="Lara F."/>
            <person name="Le T.-K."/>
            <person name="Lee S.L."/>
            <person name="Legall F.H."/>
            <person name="Lemon S.J."/>
            <person name="Lewis L.R."/>
            <person name="Li B."/>
            <person name="Liu Y."/>
            <person name="Liu Y.-S."/>
            <person name="Lopez J."/>
            <person name="Lozado R.J."/>
            <person name="Lu J."/>
            <person name="Madu R.C."/>
            <person name="Maheshwari M."/>
            <person name="Maheshwari R."/>
            <person name="Malloy K."/>
            <person name="Martinez E."/>
            <person name="Mathew T."/>
            <person name="Mercado I.C."/>
            <person name="Mercado C."/>
            <person name="Meyer B."/>
            <person name="Montgomery K."/>
            <person name="Morgan M.B."/>
            <person name="Munidasa M."/>
            <person name="Nazareth L.V."/>
            <person name="Nelson J."/>
            <person name="Ng B.M."/>
            <person name="Nguyen N.B."/>
            <person name="Nguyen P.Q."/>
            <person name="Nguyen T."/>
            <person name="Obregon M."/>
            <person name="Okwuonu G.O."/>
            <person name="Onwere C.G."/>
            <person name="Orozco G."/>
            <person name="Parra A."/>
            <person name="Patel S."/>
            <person name="Patil S."/>
            <person name="Perez A."/>
            <person name="Perez Y."/>
            <person name="Pham C."/>
            <person name="Primus E.L."/>
            <person name="Pu L.-L."/>
            <person name="Puazo M."/>
            <person name="Qin X."/>
            <person name="Quiroz J.B."/>
            <person name="Reese J."/>
            <person name="Richards S."/>
            <person name="Rives C.M."/>
            <person name="Robberts R."/>
            <person name="Ruiz S.J."/>
            <person name="Ruiz M.J."/>
            <person name="Santibanez J."/>
            <person name="Schneider B.W."/>
            <person name="Sisson I."/>
            <person name="Smith M."/>
            <person name="Sodergren E."/>
            <person name="Song X.-Z."/>
            <person name="Song B.B."/>
            <person name="Summersgill H."/>
            <person name="Thelus R."/>
            <person name="Thornton R.D."/>
            <person name="Trejos Z.Y."/>
            <person name="Usmani K."/>
            <person name="Vattathil S."/>
            <person name="Villasana D."/>
            <person name="Walker D.L."/>
            <person name="Wang S."/>
            <person name="Wang K."/>
            <person name="White C.S."/>
            <person name="Williams A.C."/>
            <person name="Williamson J."/>
            <person name="Wilson K."/>
            <person name="Woghiren I.O."/>
            <person name="Woodworth J.R."/>
            <person name="Worley K.C."/>
            <person name="Wright R.A."/>
            <person name="Wu W."/>
            <person name="Young L."/>
            <person name="Zhang L."/>
            <person name="Zhang J."/>
            <person name="Zhu Y."/>
            <person name="Muzny D.M."/>
            <person name="Weinstock G."/>
            <person name="Gibbs R.A."/>
        </authorList>
    </citation>
    <scope>NUCLEOTIDE SEQUENCE [LARGE SCALE GENOMIC DNA]</scope>
    <source>
        <strain evidence="2">LSR1</strain>
    </source>
</reference>
<reference evidence="1" key="2">
    <citation type="submission" date="2022-06" db="UniProtKB">
        <authorList>
            <consortium name="EnsemblMetazoa"/>
        </authorList>
    </citation>
    <scope>IDENTIFICATION</scope>
</reference>
<evidence type="ECO:0000313" key="2">
    <source>
        <dbReference type="Proteomes" id="UP000007819"/>
    </source>
</evidence>
<dbReference type="KEGG" id="api:100573027"/>
<name>A0A8R1WC64_ACYPI</name>
<evidence type="ECO:0000313" key="1">
    <source>
        <dbReference type="EnsemblMetazoa" id="XP_003247721.1"/>
    </source>
</evidence>
<sequence>MNVEEIDSNYNDEVIKSIFKTLRSHNEIEKKKAMESNKYQHPETIKQSLGDTLGGIVINLIPKDELKWWMENEKIPLHFELTPKNMLSGNIKLTPVNNDEDTTTLYLKIIMLVGDRVKKQAEIKLNEELNEVLKKKS</sequence>